<dbReference type="InterPro" id="IPR004365">
    <property type="entry name" value="NA-bd_OB_tRNA"/>
</dbReference>
<dbReference type="GO" id="GO:0005524">
    <property type="term" value="F:ATP binding"/>
    <property type="evidence" value="ECO:0007669"/>
    <property type="project" value="UniProtKB-UniRule"/>
</dbReference>
<comment type="subcellular location">
    <subcellularLocation>
        <location evidence="8">Cytoplasm</location>
    </subcellularLocation>
</comment>
<accession>A0A934RMX5</accession>
<dbReference type="InterPro" id="IPR004364">
    <property type="entry name" value="Aa-tRNA-synt_II"/>
</dbReference>
<reference evidence="11" key="1">
    <citation type="submission" date="2021-01" db="EMBL/GenBank/DDBJ databases">
        <title>Modified the classification status of verrucomicrobia.</title>
        <authorList>
            <person name="Feng X."/>
        </authorList>
    </citation>
    <scope>NUCLEOTIDE SEQUENCE</scope>
    <source>
        <strain evidence="11">KCTC 12986</strain>
    </source>
</reference>
<evidence type="ECO:0000256" key="5">
    <source>
        <dbReference type="ARBA" id="ARBA00022840"/>
    </source>
</evidence>
<dbReference type="CDD" id="cd04322">
    <property type="entry name" value="LysRS_N"/>
    <property type="match status" value="1"/>
</dbReference>
<evidence type="ECO:0000313" key="12">
    <source>
        <dbReference type="Proteomes" id="UP000604083"/>
    </source>
</evidence>
<protein>
    <recommendedName>
        <fullName evidence="8">Lysine--tRNA ligase</fullName>
        <ecNumber evidence="8">6.1.1.6</ecNumber>
    </recommendedName>
    <alternativeName>
        <fullName evidence="8">Lysyl-tRNA synthetase</fullName>
        <shortName evidence="8">LysRS</shortName>
    </alternativeName>
</protein>
<comment type="subunit">
    <text evidence="8">Homodimer.</text>
</comment>
<dbReference type="PROSITE" id="PS50862">
    <property type="entry name" value="AA_TRNA_LIGASE_II"/>
    <property type="match status" value="1"/>
</dbReference>
<proteinExistence type="inferred from homology"/>
<dbReference type="AlphaFoldDB" id="A0A934RMX5"/>
<feature type="domain" description="Aminoacyl-transfer RNA synthetases class-II family profile" evidence="10">
    <location>
        <begin position="174"/>
        <end position="487"/>
    </location>
</feature>
<dbReference type="PRINTS" id="PR00982">
    <property type="entry name" value="TRNASYNTHLYS"/>
</dbReference>
<dbReference type="SUPFAM" id="SSF55681">
    <property type="entry name" value="Class II aaRS and biotin synthetases"/>
    <property type="match status" value="1"/>
</dbReference>
<dbReference type="PANTHER" id="PTHR42918">
    <property type="entry name" value="LYSYL-TRNA SYNTHETASE"/>
    <property type="match status" value="1"/>
</dbReference>
<comment type="cofactor">
    <cofactor evidence="8 9">
        <name>Mg(2+)</name>
        <dbReference type="ChEBI" id="CHEBI:18420"/>
    </cofactor>
    <text evidence="8 9">Binds 3 Mg(2+) ions per subunit.</text>
</comment>
<comment type="similarity">
    <text evidence="1 8">Belongs to the class-II aminoacyl-tRNA synthetase family.</text>
</comment>
<dbReference type="Gene3D" id="3.30.930.10">
    <property type="entry name" value="Bira Bifunctional Protein, Domain 2"/>
    <property type="match status" value="1"/>
</dbReference>
<dbReference type="NCBIfam" id="TIGR00499">
    <property type="entry name" value="lysS_bact"/>
    <property type="match status" value="1"/>
</dbReference>
<keyword evidence="4 8" id="KW-0547">Nucleotide-binding</keyword>
<sequence length="493" mass="55762">MSADAPNNQPKSTVEELIAVRREKLGKLREMGHDPYGQSFAVTHTPGELKAKFENDLAATIAGRVVAIRDFGKSVFCTLGDAEGRIQIYLNKKQLSEEQWELYQCLDMGDWVGVSGTTFTTGKGEPSLQVAELTVLSKALRPMPDKWQGLTDRETKYRKRHLDLMSNEASAEIFVTRSRMVAEIRNFLHERGYLEVETPMLQAVAGGAAARPFETHHNALSMALTLRIAPELFLKRLLVGGFTKIFELNRNFRNEGISRRHNPEFTMLEAYQAFADFEIMAEMVEEMTCHLAEKFCGGLQIEHKDEEGNVTRTINLERPWKRANYHDLVKEVAGDDFFDLTPEERRAKCDELGVQISPEMEDYEVIQQVFEKKVEEHTFDPCFVTRVPSELIPLAKVTPGGKTVEVYELIINGQEISPGYSELNDPDVQRERLEHQAGGEEEQLVDYDFIETLEHGMPPAGGIGIGIDRLIMMLTGAPTIRDVVLFPLLKKKD</sequence>
<keyword evidence="12" id="KW-1185">Reference proteome</keyword>
<feature type="binding site" evidence="8">
    <location>
        <position position="415"/>
    </location>
    <ligand>
        <name>Mg(2+)</name>
        <dbReference type="ChEBI" id="CHEBI:18420"/>
        <label>2</label>
    </ligand>
</feature>
<keyword evidence="8" id="KW-0648">Protein biosynthesis</keyword>
<evidence type="ECO:0000256" key="4">
    <source>
        <dbReference type="ARBA" id="ARBA00022741"/>
    </source>
</evidence>
<comment type="catalytic activity">
    <reaction evidence="7 8 9">
        <text>tRNA(Lys) + L-lysine + ATP = L-lysyl-tRNA(Lys) + AMP + diphosphate</text>
        <dbReference type="Rhea" id="RHEA:20792"/>
        <dbReference type="Rhea" id="RHEA-COMP:9696"/>
        <dbReference type="Rhea" id="RHEA-COMP:9697"/>
        <dbReference type="ChEBI" id="CHEBI:30616"/>
        <dbReference type="ChEBI" id="CHEBI:32551"/>
        <dbReference type="ChEBI" id="CHEBI:33019"/>
        <dbReference type="ChEBI" id="CHEBI:78442"/>
        <dbReference type="ChEBI" id="CHEBI:78529"/>
        <dbReference type="ChEBI" id="CHEBI:456215"/>
        <dbReference type="EC" id="6.1.1.6"/>
    </reaction>
</comment>
<dbReference type="Pfam" id="PF01336">
    <property type="entry name" value="tRNA_anti-codon"/>
    <property type="match status" value="1"/>
</dbReference>
<dbReference type="GO" id="GO:0004824">
    <property type="term" value="F:lysine-tRNA ligase activity"/>
    <property type="evidence" value="ECO:0007669"/>
    <property type="project" value="UniProtKB-UniRule"/>
</dbReference>
<dbReference type="PANTHER" id="PTHR42918:SF15">
    <property type="entry name" value="LYSINE--TRNA LIGASE, CHLOROPLASTIC_MITOCHONDRIAL"/>
    <property type="match status" value="1"/>
</dbReference>
<gene>
    <name evidence="8 11" type="primary">lysS</name>
    <name evidence="11" type="ORF">JIN78_06590</name>
</gene>
<dbReference type="Gene3D" id="2.40.50.140">
    <property type="entry name" value="Nucleic acid-binding proteins"/>
    <property type="match status" value="1"/>
</dbReference>
<evidence type="ECO:0000259" key="10">
    <source>
        <dbReference type="PROSITE" id="PS50862"/>
    </source>
</evidence>
<evidence type="ECO:0000256" key="8">
    <source>
        <dbReference type="HAMAP-Rule" id="MF_00252"/>
    </source>
</evidence>
<keyword evidence="8" id="KW-0963">Cytoplasm</keyword>
<dbReference type="Proteomes" id="UP000604083">
    <property type="component" value="Unassembled WGS sequence"/>
</dbReference>
<comment type="caution">
    <text evidence="11">The sequence shown here is derived from an EMBL/GenBank/DDBJ whole genome shotgun (WGS) entry which is preliminary data.</text>
</comment>
<keyword evidence="2 8" id="KW-0436">Ligase</keyword>
<organism evidence="11 12">
    <name type="scientific">Roseibacillus ishigakijimensis</name>
    <dbReference type="NCBI Taxonomy" id="454146"/>
    <lineage>
        <taxon>Bacteria</taxon>
        <taxon>Pseudomonadati</taxon>
        <taxon>Verrucomicrobiota</taxon>
        <taxon>Verrucomicrobiia</taxon>
        <taxon>Verrucomicrobiales</taxon>
        <taxon>Verrucomicrobiaceae</taxon>
        <taxon>Roseibacillus</taxon>
    </lineage>
</organism>
<name>A0A934RMX5_9BACT</name>
<evidence type="ECO:0000256" key="9">
    <source>
        <dbReference type="RuleBase" id="RU000336"/>
    </source>
</evidence>
<dbReference type="InterPro" id="IPR045864">
    <property type="entry name" value="aa-tRNA-synth_II/BPL/LPL"/>
</dbReference>
<dbReference type="NCBIfam" id="NF001756">
    <property type="entry name" value="PRK00484.1"/>
    <property type="match status" value="1"/>
</dbReference>
<dbReference type="GO" id="GO:0000049">
    <property type="term" value="F:tRNA binding"/>
    <property type="evidence" value="ECO:0007669"/>
    <property type="project" value="TreeGrafter"/>
</dbReference>
<evidence type="ECO:0000313" key="11">
    <source>
        <dbReference type="EMBL" id="MBK1833725.1"/>
    </source>
</evidence>
<dbReference type="GO" id="GO:0006430">
    <property type="term" value="P:lysyl-tRNA aminoacylation"/>
    <property type="evidence" value="ECO:0007669"/>
    <property type="project" value="UniProtKB-UniRule"/>
</dbReference>
<dbReference type="RefSeq" id="WP_200391160.1">
    <property type="nucleotide sequence ID" value="NZ_JAENIO010000012.1"/>
</dbReference>
<dbReference type="InterPro" id="IPR044136">
    <property type="entry name" value="Lys-tRNA-ligase_II_N"/>
</dbReference>
<evidence type="ECO:0000256" key="2">
    <source>
        <dbReference type="ARBA" id="ARBA00022598"/>
    </source>
</evidence>
<dbReference type="InterPro" id="IPR002313">
    <property type="entry name" value="Lys-tRNA-ligase_II"/>
</dbReference>
<dbReference type="GO" id="GO:0005829">
    <property type="term" value="C:cytosol"/>
    <property type="evidence" value="ECO:0007669"/>
    <property type="project" value="TreeGrafter"/>
</dbReference>
<keyword evidence="5 8" id="KW-0067">ATP-binding</keyword>
<dbReference type="EC" id="6.1.1.6" evidence="8"/>
<dbReference type="GO" id="GO:0000287">
    <property type="term" value="F:magnesium ion binding"/>
    <property type="evidence" value="ECO:0007669"/>
    <property type="project" value="UniProtKB-UniRule"/>
</dbReference>
<evidence type="ECO:0000256" key="6">
    <source>
        <dbReference type="ARBA" id="ARBA00023146"/>
    </source>
</evidence>
<dbReference type="InterPro" id="IPR012340">
    <property type="entry name" value="NA-bd_OB-fold"/>
</dbReference>
<dbReference type="Pfam" id="PF00152">
    <property type="entry name" value="tRNA-synt_2"/>
    <property type="match status" value="1"/>
</dbReference>
<evidence type="ECO:0000256" key="3">
    <source>
        <dbReference type="ARBA" id="ARBA00022723"/>
    </source>
</evidence>
<dbReference type="EMBL" id="JAENIO010000012">
    <property type="protein sequence ID" value="MBK1833725.1"/>
    <property type="molecule type" value="Genomic_DNA"/>
</dbReference>
<dbReference type="SUPFAM" id="SSF50249">
    <property type="entry name" value="Nucleic acid-binding proteins"/>
    <property type="match status" value="1"/>
</dbReference>
<evidence type="ECO:0000256" key="7">
    <source>
        <dbReference type="ARBA" id="ARBA00048573"/>
    </source>
</evidence>
<evidence type="ECO:0000256" key="1">
    <source>
        <dbReference type="ARBA" id="ARBA00008226"/>
    </source>
</evidence>
<keyword evidence="6 8" id="KW-0030">Aminoacyl-tRNA synthetase</keyword>
<dbReference type="InterPro" id="IPR006195">
    <property type="entry name" value="aa-tRNA-synth_II"/>
</dbReference>
<feature type="binding site" evidence="8">
    <location>
        <position position="415"/>
    </location>
    <ligand>
        <name>Mg(2+)</name>
        <dbReference type="ChEBI" id="CHEBI:18420"/>
        <label>1</label>
    </ligand>
</feature>
<keyword evidence="8 9" id="KW-0460">Magnesium</keyword>
<keyword evidence="3 8" id="KW-0479">Metal-binding</keyword>
<feature type="binding site" evidence="8">
    <location>
        <position position="408"/>
    </location>
    <ligand>
        <name>Mg(2+)</name>
        <dbReference type="ChEBI" id="CHEBI:18420"/>
        <label>1</label>
    </ligand>
</feature>
<dbReference type="HAMAP" id="MF_00252">
    <property type="entry name" value="Lys_tRNA_synth_class2"/>
    <property type="match status" value="1"/>
</dbReference>
<dbReference type="InterPro" id="IPR018149">
    <property type="entry name" value="Lys-tRNA-synth_II_C"/>
</dbReference>